<evidence type="ECO:0000313" key="1">
    <source>
        <dbReference type="EnsemblMetazoa" id="XP_029343354.1"/>
    </source>
</evidence>
<proteinExistence type="predicted"/>
<dbReference type="RefSeq" id="XP_029343354.1">
    <property type="nucleotide sequence ID" value="XM_029487494.1"/>
</dbReference>
<evidence type="ECO:0000313" key="2">
    <source>
        <dbReference type="Proteomes" id="UP000007819"/>
    </source>
</evidence>
<organism evidence="1 2">
    <name type="scientific">Acyrthosiphon pisum</name>
    <name type="common">Pea aphid</name>
    <dbReference type="NCBI Taxonomy" id="7029"/>
    <lineage>
        <taxon>Eukaryota</taxon>
        <taxon>Metazoa</taxon>
        <taxon>Ecdysozoa</taxon>
        <taxon>Arthropoda</taxon>
        <taxon>Hexapoda</taxon>
        <taxon>Insecta</taxon>
        <taxon>Pterygota</taxon>
        <taxon>Neoptera</taxon>
        <taxon>Paraneoptera</taxon>
        <taxon>Hemiptera</taxon>
        <taxon>Sternorrhyncha</taxon>
        <taxon>Aphidomorpha</taxon>
        <taxon>Aphidoidea</taxon>
        <taxon>Aphididae</taxon>
        <taxon>Macrosiphini</taxon>
        <taxon>Acyrthosiphon</taxon>
    </lineage>
</organism>
<accession>A0A8R2JPK7</accession>
<dbReference type="GeneID" id="103310314"/>
<dbReference type="AlphaFoldDB" id="A0A8R2JPK7"/>
<dbReference type="Proteomes" id="UP000007819">
    <property type="component" value="Chromosome A1"/>
</dbReference>
<name>A0A8R2JPK7_ACYPI</name>
<reference evidence="1" key="2">
    <citation type="submission" date="2022-06" db="UniProtKB">
        <authorList>
            <consortium name="EnsemblMetazoa"/>
        </authorList>
    </citation>
    <scope>IDENTIFICATION</scope>
</reference>
<keyword evidence="2" id="KW-1185">Reference proteome</keyword>
<dbReference type="KEGG" id="api:103310314"/>
<protein>
    <submittedName>
        <fullName evidence="1">Uncharacterized protein</fullName>
    </submittedName>
</protein>
<dbReference type="EnsemblMetazoa" id="XM_029487494.1">
    <property type="protein sequence ID" value="XP_029343354.1"/>
    <property type="gene ID" value="LOC103310314"/>
</dbReference>
<sequence length="88" mass="9748">MTVMSQEEMMVGIKTVAQGLEALKNELTASNNPSGQNTMQPEEKQSMLQKTLDMTELGLGEAQVSSLVFYYKLKVSIQLATFETLKCL</sequence>
<reference evidence="2" key="1">
    <citation type="submission" date="2010-06" db="EMBL/GenBank/DDBJ databases">
        <authorList>
            <person name="Jiang H."/>
            <person name="Abraham K."/>
            <person name="Ali S."/>
            <person name="Alsbrooks S.L."/>
            <person name="Anim B.N."/>
            <person name="Anosike U.S."/>
            <person name="Attaway T."/>
            <person name="Bandaranaike D.P."/>
            <person name="Battles P.K."/>
            <person name="Bell S.N."/>
            <person name="Bell A.V."/>
            <person name="Beltran B."/>
            <person name="Bickham C."/>
            <person name="Bustamante Y."/>
            <person name="Caleb T."/>
            <person name="Canada A."/>
            <person name="Cardenas V."/>
            <person name="Carter K."/>
            <person name="Chacko J."/>
            <person name="Chandrabose M.N."/>
            <person name="Chavez D."/>
            <person name="Chavez A."/>
            <person name="Chen L."/>
            <person name="Chu H.-S."/>
            <person name="Claassen K.J."/>
            <person name="Cockrell R."/>
            <person name="Collins M."/>
            <person name="Cooper J.A."/>
            <person name="Cree A."/>
            <person name="Curry S.M."/>
            <person name="Da Y."/>
            <person name="Dao M.D."/>
            <person name="Das B."/>
            <person name="Davila M.-L."/>
            <person name="Davy-Carroll L."/>
            <person name="Denson S."/>
            <person name="Dinh H."/>
            <person name="Ebong V.E."/>
            <person name="Edwards J.R."/>
            <person name="Egan A."/>
            <person name="El-Daye J."/>
            <person name="Escobedo L."/>
            <person name="Fernandez S."/>
            <person name="Fernando P.R."/>
            <person name="Flagg N."/>
            <person name="Forbes L.D."/>
            <person name="Fowler R.G."/>
            <person name="Fu Q."/>
            <person name="Gabisi R.A."/>
            <person name="Ganer J."/>
            <person name="Garbino Pronczuk A."/>
            <person name="Garcia R.M."/>
            <person name="Garner T."/>
            <person name="Garrett T.E."/>
            <person name="Gonzalez D.A."/>
            <person name="Hamid H."/>
            <person name="Hawkins E.S."/>
            <person name="Hirani K."/>
            <person name="Hogues M.E."/>
            <person name="Hollins B."/>
            <person name="Hsiao C.-H."/>
            <person name="Jabil R."/>
            <person name="James M.L."/>
            <person name="Jhangiani S.N."/>
            <person name="Johnson B."/>
            <person name="Johnson Q."/>
            <person name="Joshi V."/>
            <person name="Kalu J.B."/>
            <person name="Kam C."/>
            <person name="Kashfia A."/>
            <person name="Keebler J."/>
            <person name="Kisamo H."/>
            <person name="Kovar C.L."/>
            <person name="Lago L.A."/>
            <person name="Lai C.-Y."/>
            <person name="Laidlaw J."/>
            <person name="Lara F."/>
            <person name="Le T.-K."/>
            <person name="Lee S.L."/>
            <person name="Legall F.H."/>
            <person name="Lemon S.J."/>
            <person name="Lewis L.R."/>
            <person name="Li B."/>
            <person name="Liu Y."/>
            <person name="Liu Y.-S."/>
            <person name="Lopez J."/>
            <person name="Lozado R.J."/>
            <person name="Lu J."/>
            <person name="Madu R.C."/>
            <person name="Maheshwari M."/>
            <person name="Maheshwari R."/>
            <person name="Malloy K."/>
            <person name="Martinez E."/>
            <person name="Mathew T."/>
            <person name="Mercado I.C."/>
            <person name="Mercado C."/>
            <person name="Meyer B."/>
            <person name="Montgomery K."/>
            <person name="Morgan M.B."/>
            <person name="Munidasa M."/>
            <person name="Nazareth L.V."/>
            <person name="Nelson J."/>
            <person name="Ng B.M."/>
            <person name="Nguyen N.B."/>
            <person name="Nguyen P.Q."/>
            <person name="Nguyen T."/>
            <person name="Obregon M."/>
            <person name="Okwuonu G.O."/>
            <person name="Onwere C.G."/>
            <person name="Orozco G."/>
            <person name="Parra A."/>
            <person name="Patel S."/>
            <person name="Patil S."/>
            <person name="Perez A."/>
            <person name="Perez Y."/>
            <person name="Pham C."/>
            <person name="Primus E.L."/>
            <person name="Pu L.-L."/>
            <person name="Puazo M."/>
            <person name="Qin X."/>
            <person name="Quiroz J.B."/>
            <person name="Reese J."/>
            <person name="Richards S."/>
            <person name="Rives C.M."/>
            <person name="Robberts R."/>
            <person name="Ruiz S.J."/>
            <person name="Ruiz M.J."/>
            <person name="Santibanez J."/>
            <person name="Schneider B.W."/>
            <person name="Sisson I."/>
            <person name="Smith M."/>
            <person name="Sodergren E."/>
            <person name="Song X.-Z."/>
            <person name="Song B.B."/>
            <person name="Summersgill H."/>
            <person name="Thelus R."/>
            <person name="Thornton R.D."/>
            <person name="Trejos Z.Y."/>
            <person name="Usmani K."/>
            <person name="Vattathil S."/>
            <person name="Villasana D."/>
            <person name="Walker D.L."/>
            <person name="Wang S."/>
            <person name="Wang K."/>
            <person name="White C.S."/>
            <person name="Williams A.C."/>
            <person name="Williamson J."/>
            <person name="Wilson K."/>
            <person name="Woghiren I.O."/>
            <person name="Woodworth J.R."/>
            <person name="Worley K.C."/>
            <person name="Wright R.A."/>
            <person name="Wu W."/>
            <person name="Young L."/>
            <person name="Zhang L."/>
            <person name="Zhang J."/>
            <person name="Zhu Y."/>
            <person name="Muzny D.M."/>
            <person name="Weinstock G."/>
            <person name="Gibbs R.A."/>
        </authorList>
    </citation>
    <scope>NUCLEOTIDE SEQUENCE [LARGE SCALE GENOMIC DNA]</scope>
    <source>
        <strain evidence="2">LSR1</strain>
    </source>
</reference>
<dbReference type="OrthoDB" id="413723at2759"/>